<keyword evidence="3" id="KW-1185">Reference proteome</keyword>
<feature type="signal peptide" evidence="1">
    <location>
        <begin position="1"/>
        <end position="25"/>
    </location>
</feature>
<dbReference type="EMBL" id="JBICZW010000031">
    <property type="protein sequence ID" value="MFG3193544.1"/>
    <property type="molecule type" value="Genomic_DNA"/>
</dbReference>
<reference evidence="2 3" key="1">
    <citation type="submission" date="2024-10" db="EMBL/GenBank/DDBJ databases">
        <title>The Natural Products Discovery Center: Release of the First 8490 Sequenced Strains for Exploring Actinobacteria Biosynthetic Diversity.</title>
        <authorList>
            <person name="Kalkreuter E."/>
            <person name="Kautsar S.A."/>
            <person name="Yang D."/>
            <person name="Bader C.D."/>
            <person name="Teijaro C.N."/>
            <person name="Fluegel L."/>
            <person name="Davis C.M."/>
            <person name="Simpson J.R."/>
            <person name="Lauterbach L."/>
            <person name="Steele A.D."/>
            <person name="Gui C."/>
            <person name="Meng S."/>
            <person name="Li G."/>
            <person name="Viehrig K."/>
            <person name="Ye F."/>
            <person name="Su P."/>
            <person name="Kiefer A.F."/>
            <person name="Nichols A."/>
            <person name="Cepeda A.J."/>
            <person name="Yan W."/>
            <person name="Fan B."/>
            <person name="Jiang Y."/>
            <person name="Adhikari A."/>
            <person name="Zheng C.-J."/>
            <person name="Schuster L."/>
            <person name="Cowan T.M."/>
            <person name="Smanski M.J."/>
            <person name="Chevrette M.G."/>
            <person name="De Carvalho L.P.S."/>
            <person name="Shen B."/>
        </authorList>
    </citation>
    <scope>NUCLEOTIDE SEQUENCE [LARGE SCALE GENOMIC DNA]</scope>
    <source>
        <strain evidence="2 3">NPDC048229</strain>
    </source>
</reference>
<organism evidence="2 3">
    <name type="scientific">Streptomyces omiyaensis</name>
    <dbReference type="NCBI Taxonomy" id="68247"/>
    <lineage>
        <taxon>Bacteria</taxon>
        <taxon>Bacillati</taxon>
        <taxon>Actinomycetota</taxon>
        <taxon>Actinomycetes</taxon>
        <taxon>Kitasatosporales</taxon>
        <taxon>Streptomycetaceae</taxon>
        <taxon>Streptomyces</taxon>
    </lineage>
</organism>
<evidence type="ECO:0000256" key="1">
    <source>
        <dbReference type="SAM" id="SignalP"/>
    </source>
</evidence>
<evidence type="ECO:0000313" key="2">
    <source>
        <dbReference type="EMBL" id="MFG3193544.1"/>
    </source>
</evidence>
<keyword evidence="1" id="KW-0732">Signal</keyword>
<comment type="caution">
    <text evidence="2">The sequence shown here is derived from an EMBL/GenBank/DDBJ whole genome shotgun (WGS) entry which is preliminary data.</text>
</comment>
<evidence type="ECO:0000313" key="3">
    <source>
        <dbReference type="Proteomes" id="UP001604282"/>
    </source>
</evidence>
<protein>
    <recommendedName>
        <fullName evidence="4">Secreted protein</fullName>
    </recommendedName>
</protein>
<proteinExistence type="predicted"/>
<dbReference type="Proteomes" id="UP001604282">
    <property type="component" value="Unassembled WGS sequence"/>
</dbReference>
<gene>
    <name evidence="2" type="ORF">ACGFYS_31965</name>
</gene>
<sequence>MIKKAFALLALAAAASILGSGVASASSMHSGDLGFDPFVPIQLVEELLGEWRRD</sequence>
<dbReference type="RefSeq" id="WP_189851317.1">
    <property type="nucleotide sequence ID" value="NZ_BMVV01000016.1"/>
</dbReference>
<accession>A0ABW7C196</accession>
<feature type="chain" id="PRO_5045930828" description="Secreted protein" evidence="1">
    <location>
        <begin position="26"/>
        <end position="54"/>
    </location>
</feature>
<evidence type="ECO:0008006" key="4">
    <source>
        <dbReference type="Google" id="ProtNLM"/>
    </source>
</evidence>
<name>A0ABW7C196_9ACTN</name>